<dbReference type="GO" id="GO:0003955">
    <property type="term" value="F:NAD(P)H dehydrogenase (quinone) activity"/>
    <property type="evidence" value="ECO:0007669"/>
    <property type="project" value="UniProtKB-EC"/>
</dbReference>
<sequence>MLITGASGYIGSHTAANLAHHHPEIALRKLSRAAKDDPTWFQGDFADPASLTAAMEGVDVLFLVSATESADRQQLHEHAVDAAVAAGVGHIVYLSFIGADPQATFTHARLHYATEEYIRRSGVTYTMLRDNFYTEATAAFISDDRIAGPAGDGAAAFVARDDVARAAAAVLAQPAKHRNAIYQLTGPAAVTFSEVAAIASKYRETPVTYHQETIDEAYASRSCYGAPAWEVDAWVSTYTAIAAGDYSEVTGDVARLTGHEPLSVAQWWQQHHPQQQ</sequence>
<gene>
    <name evidence="2" type="primary">qorB</name>
    <name evidence="2" type="ORF">CCHOA_09945</name>
</gene>
<keyword evidence="2" id="KW-0560">Oxidoreductase</keyword>
<keyword evidence="3" id="KW-1185">Reference proteome</keyword>
<dbReference type="InterPro" id="IPR051604">
    <property type="entry name" value="Ergot_Alk_Oxidoreductase"/>
</dbReference>
<protein>
    <submittedName>
        <fullName evidence="2">Quinone oxidoreductase 2</fullName>
        <ecNumber evidence="2">1.6.5.2</ecNumber>
    </submittedName>
</protein>
<dbReference type="Gene3D" id="3.40.50.720">
    <property type="entry name" value="NAD(P)-binding Rossmann-like Domain"/>
    <property type="match status" value="1"/>
</dbReference>
<dbReference type="AlphaFoldDB" id="A0A3G6J9C0"/>
<dbReference type="KEGG" id="ccho:CCHOA_09945"/>
<reference evidence="2 3" key="1">
    <citation type="submission" date="2018-11" db="EMBL/GenBank/DDBJ databases">
        <authorList>
            <person name="Kleinhagauer T."/>
            <person name="Glaeser S.P."/>
            <person name="Spergser J."/>
            <person name="Ruckert C."/>
            <person name="Kaempfer P."/>
            <person name="Busse H.-J."/>
        </authorList>
    </citation>
    <scope>NUCLEOTIDE SEQUENCE [LARGE SCALE GENOMIC DNA]</scope>
    <source>
        <strain evidence="2 3">200CH</strain>
    </source>
</reference>
<organism evidence="2 3">
    <name type="scientific">Corynebacterium choanae</name>
    <dbReference type="NCBI Taxonomy" id="1862358"/>
    <lineage>
        <taxon>Bacteria</taxon>
        <taxon>Bacillati</taxon>
        <taxon>Actinomycetota</taxon>
        <taxon>Actinomycetes</taxon>
        <taxon>Mycobacteriales</taxon>
        <taxon>Corynebacteriaceae</taxon>
        <taxon>Corynebacterium</taxon>
    </lineage>
</organism>
<dbReference type="PANTHER" id="PTHR43162:SF1">
    <property type="entry name" value="PRESTALK A DIFFERENTIATION PROTEIN A"/>
    <property type="match status" value="1"/>
</dbReference>
<evidence type="ECO:0000313" key="2">
    <source>
        <dbReference type="EMBL" id="AZA14372.1"/>
    </source>
</evidence>
<evidence type="ECO:0000259" key="1">
    <source>
        <dbReference type="Pfam" id="PF13460"/>
    </source>
</evidence>
<dbReference type="PANTHER" id="PTHR43162">
    <property type="match status" value="1"/>
</dbReference>
<dbReference type="EMBL" id="CP033896">
    <property type="protein sequence ID" value="AZA14372.1"/>
    <property type="molecule type" value="Genomic_DNA"/>
</dbReference>
<proteinExistence type="predicted"/>
<dbReference type="Proteomes" id="UP000269019">
    <property type="component" value="Chromosome"/>
</dbReference>
<dbReference type="InterPro" id="IPR016040">
    <property type="entry name" value="NAD(P)-bd_dom"/>
</dbReference>
<dbReference type="Pfam" id="PF13460">
    <property type="entry name" value="NAD_binding_10"/>
    <property type="match status" value="1"/>
</dbReference>
<evidence type="ECO:0000313" key="3">
    <source>
        <dbReference type="Proteomes" id="UP000269019"/>
    </source>
</evidence>
<dbReference type="Gene3D" id="3.90.25.10">
    <property type="entry name" value="UDP-galactose 4-epimerase, domain 1"/>
    <property type="match status" value="1"/>
</dbReference>
<dbReference type="EC" id="1.6.5.2" evidence="2"/>
<dbReference type="SUPFAM" id="SSF51735">
    <property type="entry name" value="NAD(P)-binding Rossmann-fold domains"/>
    <property type="match status" value="1"/>
</dbReference>
<name>A0A3G6J9C0_9CORY</name>
<accession>A0A3G6J9C0</accession>
<dbReference type="InterPro" id="IPR036291">
    <property type="entry name" value="NAD(P)-bd_dom_sf"/>
</dbReference>
<feature type="domain" description="NAD(P)-binding" evidence="1">
    <location>
        <begin position="5"/>
        <end position="174"/>
    </location>
</feature>